<dbReference type="GO" id="GO:0008270">
    <property type="term" value="F:zinc ion binding"/>
    <property type="evidence" value="ECO:0007669"/>
    <property type="project" value="UniProtKB-KW"/>
</dbReference>
<dbReference type="FunFam" id="3.40.50.10810:FF:000114">
    <property type="entry name" value="DNA repair protein rad8"/>
    <property type="match status" value="1"/>
</dbReference>
<dbReference type="RefSeq" id="XP_007406557.1">
    <property type="nucleotide sequence ID" value="XM_007406495.1"/>
</dbReference>
<feature type="domain" description="Helicase C-terminal" evidence="9">
    <location>
        <begin position="492"/>
        <end position="659"/>
    </location>
</feature>
<dbReference type="HOGENOM" id="CLU_000315_32_0_1"/>
<dbReference type="SMART" id="SM00490">
    <property type="entry name" value="HELICc"/>
    <property type="match status" value="1"/>
</dbReference>
<evidence type="ECO:0000256" key="1">
    <source>
        <dbReference type="ARBA" id="ARBA00022723"/>
    </source>
</evidence>
<feature type="compositionally biased region" description="Polar residues" evidence="7">
    <location>
        <begin position="17"/>
        <end position="26"/>
    </location>
</feature>
<dbReference type="InterPro" id="IPR027417">
    <property type="entry name" value="P-loop_NTPase"/>
</dbReference>
<dbReference type="Pfam" id="PF00176">
    <property type="entry name" value="SNF2-rel_dom"/>
    <property type="match status" value="1"/>
</dbReference>
<dbReference type="STRING" id="747676.F4RBY7"/>
<dbReference type="GeneID" id="18936923"/>
<proteinExistence type="predicted"/>
<dbReference type="AlphaFoldDB" id="F4RBY7"/>
<dbReference type="InterPro" id="IPR001650">
    <property type="entry name" value="Helicase_C-like"/>
</dbReference>
<keyword evidence="3" id="KW-0863">Zinc-finger</keyword>
<dbReference type="SUPFAM" id="SSF57903">
    <property type="entry name" value="FYVE/PHD zinc finger"/>
    <property type="match status" value="1"/>
</dbReference>
<evidence type="ECO:0000256" key="3">
    <source>
        <dbReference type="ARBA" id="ARBA00022771"/>
    </source>
</evidence>
<organism evidence="11">
    <name type="scientific">Melampsora larici-populina (strain 98AG31 / pathotype 3-4-7)</name>
    <name type="common">Poplar leaf rust fungus</name>
    <dbReference type="NCBI Taxonomy" id="747676"/>
    <lineage>
        <taxon>Eukaryota</taxon>
        <taxon>Fungi</taxon>
        <taxon>Dikarya</taxon>
        <taxon>Basidiomycota</taxon>
        <taxon>Pucciniomycotina</taxon>
        <taxon>Pucciniomycetes</taxon>
        <taxon>Pucciniales</taxon>
        <taxon>Melampsoraceae</taxon>
        <taxon>Melampsora</taxon>
    </lineage>
</organism>
<evidence type="ECO:0000256" key="7">
    <source>
        <dbReference type="SAM" id="MobiDB-lite"/>
    </source>
</evidence>
<dbReference type="PANTHER" id="PTHR10799">
    <property type="entry name" value="SNF2/RAD54 HELICASE FAMILY"/>
    <property type="match status" value="1"/>
</dbReference>
<evidence type="ECO:0000256" key="6">
    <source>
        <dbReference type="ARBA" id="ARBA00022840"/>
    </source>
</evidence>
<accession>F4RBY7</accession>
<dbReference type="InterPro" id="IPR000330">
    <property type="entry name" value="SNF2_N"/>
</dbReference>
<protein>
    <submittedName>
        <fullName evidence="10">Uncharacterized protein</fullName>
    </submittedName>
</protein>
<evidence type="ECO:0000256" key="2">
    <source>
        <dbReference type="ARBA" id="ARBA00022741"/>
    </source>
</evidence>
<keyword evidence="2" id="KW-0547">Nucleotide-binding</keyword>
<dbReference type="InterPro" id="IPR013083">
    <property type="entry name" value="Znf_RING/FYVE/PHD"/>
</dbReference>
<dbReference type="CDD" id="cd18793">
    <property type="entry name" value="SF2_C_SNF"/>
    <property type="match status" value="1"/>
</dbReference>
<dbReference type="Gene3D" id="3.30.40.10">
    <property type="entry name" value="Zinc/RING finger domain, C3HC4 (zinc finger)"/>
    <property type="match status" value="1"/>
</dbReference>
<gene>
    <name evidence="10" type="ORF">MELLADRAFT_94587</name>
</gene>
<feature type="region of interest" description="Disordered" evidence="7">
    <location>
        <begin position="723"/>
        <end position="743"/>
    </location>
</feature>
<dbReference type="InParanoid" id="F4RBY7"/>
<dbReference type="eggNOG" id="KOG0385">
    <property type="taxonomic scope" value="Eukaryota"/>
</dbReference>
<keyword evidence="11" id="KW-1185">Reference proteome</keyword>
<dbReference type="Gene3D" id="3.40.50.300">
    <property type="entry name" value="P-loop containing nucleotide triphosphate hydrolases"/>
    <property type="match status" value="1"/>
</dbReference>
<dbReference type="OrthoDB" id="448448at2759"/>
<dbReference type="InterPro" id="IPR014001">
    <property type="entry name" value="Helicase_ATP-bd"/>
</dbReference>
<dbReference type="Pfam" id="PF00271">
    <property type="entry name" value="Helicase_C"/>
    <property type="match status" value="1"/>
</dbReference>
<feature type="compositionally biased region" description="Basic and acidic residues" evidence="7">
    <location>
        <begin position="723"/>
        <end position="732"/>
    </location>
</feature>
<name>F4RBY7_MELLP</name>
<dbReference type="SUPFAM" id="SSF52540">
    <property type="entry name" value="P-loop containing nucleoside triphosphate hydrolases"/>
    <property type="match status" value="2"/>
</dbReference>
<dbReference type="PROSITE" id="PS51194">
    <property type="entry name" value="HELICASE_CTER"/>
    <property type="match status" value="1"/>
</dbReference>
<feature type="domain" description="Helicase ATP-binding" evidence="8">
    <location>
        <begin position="131"/>
        <end position="302"/>
    </location>
</feature>
<dbReference type="VEuPathDB" id="FungiDB:MELLADRAFT_94587"/>
<feature type="region of interest" description="Disordered" evidence="7">
    <location>
        <begin position="1"/>
        <end position="58"/>
    </location>
</feature>
<evidence type="ECO:0000259" key="9">
    <source>
        <dbReference type="PROSITE" id="PS51194"/>
    </source>
</evidence>
<evidence type="ECO:0000313" key="10">
    <source>
        <dbReference type="EMBL" id="EGG10256.1"/>
    </source>
</evidence>
<keyword evidence="6" id="KW-0067">ATP-binding</keyword>
<dbReference type="SMART" id="SM00487">
    <property type="entry name" value="DEXDc"/>
    <property type="match status" value="1"/>
</dbReference>
<dbReference type="Proteomes" id="UP000001072">
    <property type="component" value="Unassembled WGS sequence"/>
</dbReference>
<dbReference type="InterPro" id="IPR011011">
    <property type="entry name" value="Znf_FYVE_PHD"/>
</dbReference>
<dbReference type="Gene3D" id="3.40.50.10810">
    <property type="entry name" value="Tandem AAA-ATPase domain"/>
    <property type="match status" value="1"/>
</dbReference>
<keyword evidence="1" id="KW-0479">Metal-binding</keyword>
<dbReference type="InterPro" id="IPR049730">
    <property type="entry name" value="SNF2/RAD54-like_C"/>
</dbReference>
<evidence type="ECO:0000256" key="4">
    <source>
        <dbReference type="ARBA" id="ARBA00022801"/>
    </source>
</evidence>
<reference evidence="11" key="1">
    <citation type="journal article" date="2011" name="Proc. Natl. Acad. Sci. U.S.A.">
        <title>Obligate biotrophy features unraveled by the genomic analysis of rust fungi.</title>
        <authorList>
            <person name="Duplessis S."/>
            <person name="Cuomo C.A."/>
            <person name="Lin Y.-C."/>
            <person name="Aerts A."/>
            <person name="Tisserant E."/>
            <person name="Veneault-Fourrey C."/>
            <person name="Joly D.L."/>
            <person name="Hacquard S."/>
            <person name="Amselem J."/>
            <person name="Cantarel B.L."/>
            <person name="Chiu R."/>
            <person name="Coutinho P.M."/>
            <person name="Feau N."/>
            <person name="Field M."/>
            <person name="Frey P."/>
            <person name="Gelhaye E."/>
            <person name="Goldberg J."/>
            <person name="Grabherr M.G."/>
            <person name="Kodira C.D."/>
            <person name="Kohler A."/>
            <person name="Kuees U."/>
            <person name="Lindquist E.A."/>
            <person name="Lucas S.M."/>
            <person name="Mago R."/>
            <person name="Mauceli E."/>
            <person name="Morin E."/>
            <person name="Murat C."/>
            <person name="Pangilinan J.L."/>
            <person name="Park R."/>
            <person name="Pearson M."/>
            <person name="Quesneville H."/>
            <person name="Rouhier N."/>
            <person name="Sakthikumar S."/>
            <person name="Salamov A.A."/>
            <person name="Schmutz J."/>
            <person name="Selles B."/>
            <person name="Shapiro H."/>
            <person name="Tanguay P."/>
            <person name="Tuskan G.A."/>
            <person name="Henrissat B."/>
            <person name="Van de Peer Y."/>
            <person name="Rouze P."/>
            <person name="Ellis J.G."/>
            <person name="Dodds P.N."/>
            <person name="Schein J.E."/>
            <person name="Zhong S."/>
            <person name="Hamelin R.C."/>
            <person name="Grigoriev I.V."/>
            <person name="Szabo L.J."/>
            <person name="Martin F."/>
        </authorList>
    </citation>
    <scope>NUCLEOTIDE SEQUENCE [LARGE SCALE GENOMIC DNA]</scope>
    <source>
        <strain evidence="11">98AG31 / pathotype 3-4-7</strain>
    </source>
</reference>
<dbReference type="GO" id="GO:0016787">
    <property type="term" value="F:hydrolase activity"/>
    <property type="evidence" value="ECO:0007669"/>
    <property type="project" value="UniProtKB-KW"/>
</dbReference>
<keyword evidence="5" id="KW-0862">Zinc</keyword>
<evidence type="ECO:0000256" key="5">
    <source>
        <dbReference type="ARBA" id="ARBA00022833"/>
    </source>
</evidence>
<evidence type="ECO:0000259" key="8">
    <source>
        <dbReference type="PROSITE" id="PS51192"/>
    </source>
</evidence>
<dbReference type="PROSITE" id="PS51192">
    <property type="entry name" value="HELICASE_ATP_BIND_1"/>
    <property type="match status" value="1"/>
</dbReference>
<keyword evidence="4" id="KW-0378">Hydrolase</keyword>
<dbReference type="CDD" id="cd15566">
    <property type="entry name" value="PHD3_NSD"/>
    <property type="match status" value="1"/>
</dbReference>
<dbReference type="GO" id="GO:0005524">
    <property type="term" value="F:ATP binding"/>
    <property type="evidence" value="ECO:0007669"/>
    <property type="project" value="InterPro"/>
</dbReference>
<dbReference type="CDD" id="cd17919">
    <property type="entry name" value="DEXHc_Snf"/>
    <property type="match status" value="1"/>
</dbReference>
<evidence type="ECO:0000313" key="11">
    <source>
        <dbReference type="Proteomes" id="UP000001072"/>
    </source>
</evidence>
<dbReference type="InterPro" id="IPR001965">
    <property type="entry name" value="Znf_PHD"/>
</dbReference>
<dbReference type="EMBL" id="GL883095">
    <property type="protein sequence ID" value="EGG10256.1"/>
    <property type="molecule type" value="Genomic_DNA"/>
</dbReference>
<dbReference type="KEGG" id="mlr:MELLADRAFT_94587"/>
<dbReference type="SMART" id="SM00249">
    <property type="entry name" value="PHD"/>
    <property type="match status" value="2"/>
</dbReference>
<dbReference type="InterPro" id="IPR038718">
    <property type="entry name" value="SNF2-like_sf"/>
</dbReference>
<sequence>MSPSNPTQARRSDRIRTITSNTVSSKQPRKAPKRKRSDDDEPSTEKRQKKASNKHLEVSARSAALEASQRAFVKKHRALFLELLPQSHHAVLIKQTDAVKLPPVGLEALPQPMTVQGKMKSYQLHGLSFLVYMHRNGMNGILGDEMGLGKTLQTLSLLVYFKEQAPDDSQTSHLIICPLSVLSSWQNEIKKWTSLTSCTLHGSPAERNRLTKQLGALESAHQFDIVLTTYEGYEAEQGWFKYPARAWGYVILDEGHRIKNWDTQLAQSLQPIRSSHRLILTGTPVQNNLVELWSLLHWLLPHIFTPNTLSGFSRAFDLSAGSYNTTFLNSSRRLLNLLMLRRTKDSVQSQLSVPPRKEITLYLPMSPCQRFWTKRLIMKSDMASLNQIFQTAGGDNDPVNASNAITNTGGTSTPLSLDKVTTHVKEVKELSKQISYAIESETKDTSNSYTRLMNLLIQLRKVCDHPYLMPNSEPEPFEVAEHVVEASNKLILLDKLLTSLIPQGKRILIFSGFTRMLDILEDFLNLRSIGFLRLDGGTSRPRRSLNIRLFQNSFQGQLPKPVFLISTSAGGLGINLTAADTVVLYDSSWNPQVDIQAIARAHRIGQTRPVTVYRLICAASVEEQMLSRLRKKLYLSLKIMEANNGNQEQETAETIETEEKMKMSTGELCAILRGGARVFDNANSVQSSSVPMEDEDLEDIRSGYRGFIDSSFEEILETARQEEQKTKQKLENEVNGEQSVEDEKEELELLQGIERVRTRMFEGKKYLANRSQKQIGEDWVNLQRNDRARKLRTQMVDGHAVENDTMGNVRWEAVKTITSDINALLKLQDTKRTKRKFDHEEACIVCHDGGELYLCNHCPRVGHAKCLGWSNKKLNQSTTFICTQHSCTSCGRSTNDSGGMLYRCQTCSDAYCEECLPEEDFHPIGEAIPEFILLGYGPISSAYYIRCVECIKHFKANPETLKMWEEEDARILGQLKENGIPFRP</sequence>